<organism evidence="1 2">
    <name type="scientific">Boletus reticuloceps</name>
    <dbReference type="NCBI Taxonomy" id="495285"/>
    <lineage>
        <taxon>Eukaryota</taxon>
        <taxon>Fungi</taxon>
        <taxon>Dikarya</taxon>
        <taxon>Basidiomycota</taxon>
        <taxon>Agaricomycotina</taxon>
        <taxon>Agaricomycetes</taxon>
        <taxon>Agaricomycetidae</taxon>
        <taxon>Boletales</taxon>
        <taxon>Boletineae</taxon>
        <taxon>Boletaceae</taxon>
        <taxon>Boletoideae</taxon>
        <taxon>Boletus</taxon>
    </lineage>
</organism>
<dbReference type="OrthoDB" id="2610860at2759"/>
<protein>
    <submittedName>
        <fullName evidence="1">Uncharacterized protein</fullName>
    </submittedName>
</protein>
<dbReference type="EMBL" id="JAGFBS010000011">
    <property type="protein sequence ID" value="KAG6376667.1"/>
    <property type="molecule type" value="Genomic_DNA"/>
</dbReference>
<proteinExistence type="predicted"/>
<reference evidence="1" key="1">
    <citation type="submission" date="2021-03" db="EMBL/GenBank/DDBJ databases">
        <title>Evolutionary innovations through gain and loss of genes in the ectomycorrhizal Boletales.</title>
        <authorList>
            <person name="Wu G."/>
            <person name="Miyauchi S."/>
            <person name="Morin E."/>
            <person name="Yang Z.-L."/>
            <person name="Xu J."/>
            <person name="Martin F.M."/>
        </authorList>
    </citation>
    <scope>NUCLEOTIDE SEQUENCE</scope>
    <source>
        <strain evidence="1">BR01</strain>
    </source>
</reference>
<evidence type="ECO:0000313" key="1">
    <source>
        <dbReference type="EMBL" id="KAG6376667.1"/>
    </source>
</evidence>
<sequence>MSGGKECINDPKYACSALNHLVRHHHILNYCMTNATLCQINKGLDAASVANPNQVTNHAKSFPIGQYLTVGRKYNGSHVADVFFPSNQFFAMSNQANFRLHGHRLNQLGECKFLLLFLATYNLITGHASPSTTPKAYLWYDSGCQGYQPHAAPGPPHLLSMEVEQLDELQDDVGNITLDSIKSLSIPSLCTHSHIPDIFISCKVSFIRPQSAELPQLSRRVTYISFPLLAELKASSAHYDSIQTSLFNAIWPMSLAHTQVMKETAYIDDRYKMRPSSAYCTDLPFHISVITYSNATPRMPENISHVPIYLDCNTNNK</sequence>
<gene>
    <name evidence="1" type="ORF">JVT61DRAFT_1664</name>
</gene>
<dbReference type="AlphaFoldDB" id="A0A8I2YSR7"/>
<dbReference type="Proteomes" id="UP000683000">
    <property type="component" value="Unassembled WGS sequence"/>
</dbReference>
<name>A0A8I2YSR7_9AGAM</name>
<accession>A0A8I2YSR7</accession>
<comment type="caution">
    <text evidence="1">The sequence shown here is derived from an EMBL/GenBank/DDBJ whole genome shotgun (WGS) entry which is preliminary data.</text>
</comment>
<evidence type="ECO:0000313" key="2">
    <source>
        <dbReference type="Proteomes" id="UP000683000"/>
    </source>
</evidence>
<keyword evidence="2" id="KW-1185">Reference proteome</keyword>